<gene>
    <name evidence="2" type="ORF">SAMT0062</name>
    <name evidence="3" type="ORF">SAMT0063</name>
</gene>
<protein>
    <submittedName>
        <fullName evidence="2">Putative membrane protein</fullName>
    </submittedName>
</protein>
<evidence type="ECO:0000313" key="3">
    <source>
        <dbReference type="EMBL" id="CAJ87772.1"/>
    </source>
</evidence>
<dbReference type="EMBL" id="AJ937741">
    <property type="protein sequence ID" value="CAI78265.1"/>
    <property type="molecule type" value="Genomic_DNA"/>
</dbReference>
<keyword evidence="1" id="KW-0812">Transmembrane</keyword>
<keyword evidence="1" id="KW-0472">Membrane</keyword>
<keyword evidence="1" id="KW-1133">Transmembrane helix</keyword>
<reference evidence="2" key="1">
    <citation type="journal article" date="2006" name="J. Bacteriol.">
        <title>Intraspecific variability of the terminal inverted repeats of the linear chromosome of Streptomyces ambofaciens.</title>
        <authorList>
            <person name="Choulet F."/>
            <person name="Gallois A."/>
            <person name="Aigle B."/>
            <person name="Mangenot S."/>
            <person name="Gerbaud C."/>
            <person name="Truong C."/>
            <person name="Francou F.X."/>
            <person name="Borges F."/>
            <person name="Fourrier C."/>
            <person name="Guerineau M."/>
            <person name="Decaris B."/>
            <person name="Barbe V."/>
            <person name="Pernodet J.L."/>
            <person name="Leblond P."/>
        </authorList>
    </citation>
    <scope>NUCLEOTIDE SEQUENCE</scope>
    <source>
        <strain evidence="2">ATCC 23877</strain>
    </source>
</reference>
<dbReference type="EMBL" id="AJ937740">
    <property type="protein sequence ID" value="CAI77991.1"/>
    <property type="molecule type" value="Genomic_DNA"/>
</dbReference>
<reference evidence="3" key="2">
    <citation type="journal article" date="2006" name="Microbiology (Mosc.)">
        <title>Multiple biosynthetic and uptake systems mediate siderophore-dependent iron acquisition in Streptomyces coelicolor A3(2) and Streptomyces ambofaciens ATCC 23877.</title>
        <authorList>
            <person name="Barona-Gomez F."/>
            <person name="Lautru S."/>
            <person name="Francou F.X."/>
            <person name="Leblond P."/>
            <person name="Pernodet J.L."/>
            <person name="Challis G.L."/>
        </authorList>
    </citation>
    <scope>NUCLEOTIDE SEQUENCE</scope>
    <source>
        <strain evidence="3">ATCC 23877</strain>
    </source>
</reference>
<organism evidence="2">
    <name type="scientific">Streptomyces ambofaciens (strain ATCC 23877 / 3486 / DSM 40053 / JCM 4204 / NBRC 12836 / NRRL B-2516)</name>
    <dbReference type="NCBI Taxonomy" id="278992"/>
    <lineage>
        <taxon>Bacteria</taxon>
        <taxon>Bacillati</taxon>
        <taxon>Actinomycetota</taxon>
        <taxon>Actinomycetes</taxon>
        <taxon>Kitasatosporales</taxon>
        <taxon>Streptomycetaceae</taxon>
        <taxon>Streptomyces</taxon>
    </lineage>
</organism>
<reference evidence="3" key="3">
    <citation type="journal article" date="2006" name="Mol. Biol. Evol.">
        <title>Evolution of the terminal regions of the Streptomyces linear chromosome.</title>
        <authorList>
            <person name="Choulet F."/>
            <person name="Aigle B."/>
            <person name="Gallois A."/>
            <person name="Mangenot S."/>
            <person name="Gerbaud C."/>
            <person name="Truong C."/>
            <person name="Francou F.X."/>
            <person name="Fourrier C."/>
            <person name="Guerineau M."/>
            <person name="Decaris B."/>
            <person name="Barbe V."/>
            <person name="Pernodet J.L."/>
            <person name="Leblond P."/>
        </authorList>
    </citation>
    <scope>NUCLEOTIDE SEQUENCE</scope>
    <source>
        <strain evidence="3">ATCC 23877</strain>
    </source>
</reference>
<sequence>MSATVPVDVRLRSREGNRRAFGEGEGAVLSQMDMLLVALASACAAFPVLGVLWWIRDRADRAAAAGLGTVDIDPYHAVATARRPSRVDRAAAAELLRAGLIRIRDDGMMEVTDRAQESAAAPGHPMPAALLATLRRQGEPFPLSRLYWESGYTRQRDAFLRAEDLKVPRWSLRTRDSIAGAAFATLILFTLWISVQVVFLRQEYWTSGVGPIVVGAWCCLVLWALMAVPLVWLAERCWPRRRDRFAAYCRRLPAHPAERALSTEERDLLDRSWTWRSAYERAKDEESWVDHGGGF</sequence>
<evidence type="ECO:0000313" key="2">
    <source>
        <dbReference type="EMBL" id="CAI78265.1"/>
    </source>
</evidence>
<evidence type="ECO:0000256" key="1">
    <source>
        <dbReference type="SAM" id="Phobius"/>
    </source>
</evidence>
<dbReference type="EMBL" id="AM238663">
    <property type="protein sequence ID" value="CAJ89050.1"/>
    <property type="molecule type" value="Genomic_DNA"/>
</dbReference>
<feature type="transmembrane region" description="Helical" evidence="1">
    <location>
        <begin position="178"/>
        <end position="200"/>
    </location>
</feature>
<feature type="transmembrane region" description="Helical" evidence="1">
    <location>
        <begin position="34"/>
        <end position="55"/>
    </location>
</feature>
<proteinExistence type="predicted"/>
<dbReference type="EMBL" id="AM238664">
    <property type="protein sequence ID" value="CAJ87772.1"/>
    <property type="molecule type" value="Genomic_DNA"/>
</dbReference>
<accession>Q1RR24</accession>
<dbReference type="AlphaFoldDB" id="Q1RR24"/>
<feature type="transmembrane region" description="Helical" evidence="1">
    <location>
        <begin position="212"/>
        <end position="234"/>
    </location>
</feature>
<name>Q1RR24_STRA7</name>